<organism evidence="2 3">
    <name type="scientific">Puccinia sorghi</name>
    <dbReference type="NCBI Taxonomy" id="27349"/>
    <lineage>
        <taxon>Eukaryota</taxon>
        <taxon>Fungi</taxon>
        <taxon>Dikarya</taxon>
        <taxon>Basidiomycota</taxon>
        <taxon>Pucciniomycotina</taxon>
        <taxon>Pucciniomycetes</taxon>
        <taxon>Pucciniales</taxon>
        <taxon>Pucciniaceae</taxon>
        <taxon>Puccinia</taxon>
    </lineage>
</organism>
<evidence type="ECO:0000256" key="1">
    <source>
        <dbReference type="SAM" id="Phobius"/>
    </source>
</evidence>
<reference evidence="2 3" key="1">
    <citation type="submission" date="2015-08" db="EMBL/GenBank/DDBJ databases">
        <title>Next Generation Sequencing and Analysis of the Genome of Puccinia sorghi L Schw, the Causal Agent of Maize Common Rust.</title>
        <authorList>
            <person name="Rochi L."/>
            <person name="Burguener G."/>
            <person name="Darino M."/>
            <person name="Turjanski A."/>
            <person name="Kreff E."/>
            <person name="Dieguez M.J."/>
            <person name="Sacco F."/>
        </authorList>
    </citation>
    <scope>NUCLEOTIDE SEQUENCE [LARGE SCALE GENOMIC DNA]</scope>
    <source>
        <strain evidence="2 3">RO10H11247</strain>
    </source>
</reference>
<accession>A0A0L6VF12</accession>
<feature type="transmembrane region" description="Helical" evidence="1">
    <location>
        <begin position="71"/>
        <end position="94"/>
    </location>
</feature>
<keyword evidence="3" id="KW-1185">Reference proteome</keyword>
<proteinExistence type="predicted"/>
<dbReference type="AlphaFoldDB" id="A0A0L6VF12"/>
<gene>
    <name evidence="2" type="ORF">VP01_1876g3</name>
</gene>
<dbReference type="VEuPathDB" id="FungiDB:VP01_1876g3"/>
<dbReference type="Proteomes" id="UP000037035">
    <property type="component" value="Unassembled WGS sequence"/>
</dbReference>
<keyword evidence="1" id="KW-1133">Transmembrane helix</keyword>
<keyword evidence="1" id="KW-0812">Transmembrane</keyword>
<protein>
    <submittedName>
        <fullName evidence="2">Uncharacterized protein</fullName>
    </submittedName>
</protein>
<dbReference type="EMBL" id="LAVV01006699">
    <property type="protein sequence ID" value="KNZ58705.1"/>
    <property type="molecule type" value="Genomic_DNA"/>
</dbReference>
<evidence type="ECO:0000313" key="2">
    <source>
        <dbReference type="EMBL" id="KNZ58705.1"/>
    </source>
</evidence>
<comment type="caution">
    <text evidence="2">The sequence shown here is derived from an EMBL/GenBank/DDBJ whole genome shotgun (WGS) entry which is preliminary data.</text>
</comment>
<keyword evidence="1" id="KW-0472">Membrane</keyword>
<evidence type="ECO:0000313" key="3">
    <source>
        <dbReference type="Proteomes" id="UP000037035"/>
    </source>
</evidence>
<sequence length="349" mass="38318">MPILPTKWNLNSLIPLIVQQGNVWNSLNQPLNFDMPTQIVDHSFPYVDSLIYGSIFPKMDRKIFRRSIEGVVIHAPCETFVIVLFSLFSFSLSLHLSLLHSFLNSTLIITVSTLKPLTQSTQLNTSQSKTIPNSQTQSAHSSLLSGETLTLINSLIILSRLILFSLSVPFSFPASQSLLSSAIISAKPFHDNYYVTALSLHNSILPIIKSLEGVSNLLNVFSSVLSVVVDVDTAFGTQLYEEVGDTNVIFCGNSASAVLTTVEISVTTSPVVEVYLVRVCLYCFCERMMGSGFILNVHLTLGFQHGTHPLLICNPPDVAALVQFLLVLLTNAPQKIIQLKHTLSARGVE</sequence>
<name>A0A0L6VF12_9BASI</name>